<keyword evidence="1" id="KW-1133">Transmembrane helix</keyword>
<keyword evidence="1" id="KW-0472">Membrane</keyword>
<protein>
    <submittedName>
        <fullName evidence="2">Uncharacterized protein</fullName>
    </submittedName>
</protein>
<evidence type="ECO:0000256" key="1">
    <source>
        <dbReference type="SAM" id="Phobius"/>
    </source>
</evidence>
<feature type="transmembrane region" description="Helical" evidence="1">
    <location>
        <begin position="6"/>
        <end position="29"/>
    </location>
</feature>
<evidence type="ECO:0000313" key="3">
    <source>
        <dbReference type="Proteomes" id="UP000714380"/>
    </source>
</evidence>
<dbReference type="EMBL" id="JAEDAH010000011">
    <property type="protein sequence ID" value="MCA6062517.1"/>
    <property type="molecule type" value="Genomic_DNA"/>
</dbReference>
<sequence>MARSYVLSVVFLFAGMARFFTILLVAGMARSYGFSVRWFWREWQLF</sequence>
<gene>
    <name evidence="2" type="ORF">I9W95_02740</name>
</gene>
<dbReference type="RefSeq" id="WP_225671604.1">
    <property type="nucleotide sequence ID" value="NZ_JAEDAH010000011.1"/>
</dbReference>
<accession>A0ABS7ZLC3</accession>
<proteinExistence type="predicted"/>
<keyword evidence="3" id="KW-1185">Reference proteome</keyword>
<dbReference type="Proteomes" id="UP000714380">
    <property type="component" value="Unassembled WGS sequence"/>
</dbReference>
<reference evidence="2 3" key="1">
    <citation type="submission" date="2020-12" db="EMBL/GenBank/DDBJ databases">
        <title>Novel Thalassolituus-related marine hydrocarbonoclastic bacteria mediated algae-derived hydrocarbons mineralization in twilight zone of the northern South China Sea.</title>
        <authorList>
            <person name="Dong C."/>
        </authorList>
    </citation>
    <scope>NUCLEOTIDE SEQUENCE [LARGE SCALE GENOMIC DNA]</scope>
    <source>
        <strain evidence="2 3">IMCC1826</strain>
    </source>
</reference>
<keyword evidence="1" id="KW-0812">Transmembrane</keyword>
<comment type="caution">
    <text evidence="2">The sequence shown here is derived from an EMBL/GenBank/DDBJ whole genome shotgun (WGS) entry which is preliminary data.</text>
</comment>
<organism evidence="2 3">
    <name type="scientific">Thalassolituus marinus</name>
    <dbReference type="NCBI Taxonomy" id="671053"/>
    <lineage>
        <taxon>Bacteria</taxon>
        <taxon>Pseudomonadati</taxon>
        <taxon>Pseudomonadota</taxon>
        <taxon>Gammaproteobacteria</taxon>
        <taxon>Oceanospirillales</taxon>
        <taxon>Oceanospirillaceae</taxon>
        <taxon>Thalassolituus</taxon>
    </lineage>
</organism>
<evidence type="ECO:0000313" key="2">
    <source>
        <dbReference type="EMBL" id="MCA6062517.1"/>
    </source>
</evidence>
<name>A0ABS7ZLC3_9GAMM</name>